<organism evidence="2 3">
    <name type="scientific">Dibothriocephalus latus</name>
    <name type="common">Fish tapeworm</name>
    <name type="synonym">Diphyllobothrium latum</name>
    <dbReference type="NCBI Taxonomy" id="60516"/>
    <lineage>
        <taxon>Eukaryota</taxon>
        <taxon>Metazoa</taxon>
        <taxon>Spiralia</taxon>
        <taxon>Lophotrochozoa</taxon>
        <taxon>Platyhelminthes</taxon>
        <taxon>Cestoda</taxon>
        <taxon>Eucestoda</taxon>
        <taxon>Diphyllobothriidea</taxon>
        <taxon>Diphyllobothriidae</taxon>
        <taxon>Dibothriocephalus</taxon>
    </lineage>
</organism>
<accession>A0A3P6QHN7</accession>
<feature type="compositionally biased region" description="Pro residues" evidence="1">
    <location>
        <begin position="42"/>
        <end position="52"/>
    </location>
</feature>
<proteinExistence type="predicted"/>
<sequence>MHFRRTDTASVDVDDQYRVPNGGVYDNATESSGAWPTVSPGKAPPQPLAPPIIPSSPCAVEQNGDYEFADEEASNGLSFIQPSNFTAFSKSNVSSQAAAPAMLPPLPGLVAQTYDSPKWQCQFEIPAKQSGVPSLAAGPTSQQVSVDVQNELFVPPGQSRRGK</sequence>
<reference evidence="2 3" key="1">
    <citation type="submission" date="2018-11" db="EMBL/GenBank/DDBJ databases">
        <authorList>
            <consortium name="Pathogen Informatics"/>
        </authorList>
    </citation>
    <scope>NUCLEOTIDE SEQUENCE [LARGE SCALE GENOMIC DNA]</scope>
</reference>
<dbReference type="EMBL" id="UYRU01012590">
    <property type="protein sequence ID" value="VDK48199.1"/>
    <property type="molecule type" value="Genomic_DNA"/>
</dbReference>
<evidence type="ECO:0000313" key="3">
    <source>
        <dbReference type="Proteomes" id="UP000281553"/>
    </source>
</evidence>
<keyword evidence="3" id="KW-1185">Reference proteome</keyword>
<gene>
    <name evidence="2" type="ORF">DILT_LOCUS1642</name>
</gene>
<evidence type="ECO:0000313" key="2">
    <source>
        <dbReference type="EMBL" id="VDK48199.1"/>
    </source>
</evidence>
<feature type="region of interest" description="Disordered" evidence="1">
    <location>
        <begin position="1"/>
        <end position="52"/>
    </location>
</feature>
<name>A0A3P6QHN7_DIBLA</name>
<dbReference type="AlphaFoldDB" id="A0A3P6QHN7"/>
<protein>
    <submittedName>
        <fullName evidence="2">Uncharacterized protein</fullName>
    </submittedName>
</protein>
<evidence type="ECO:0000256" key="1">
    <source>
        <dbReference type="SAM" id="MobiDB-lite"/>
    </source>
</evidence>
<dbReference type="Proteomes" id="UP000281553">
    <property type="component" value="Unassembled WGS sequence"/>
</dbReference>